<dbReference type="SFLD" id="SFLDS00003">
    <property type="entry name" value="Haloacid_Dehalogenase"/>
    <property type="match status" value="1"/>
</dbReference>
<evidence type="ECO:0008006" key="7">
    <source>
        <dbReference type="Google" id="ProtNLM"/>
    </source>
</evidence>
<evidence type="ECO:0000256" key="1">
    <source>
        <dbReference type="ARBA" id="ARBA00001946"/>
    </source>
</evidence>
<dbReference type="SUPFAM" id="SSF56784">
    <property type="entry name" value="HAD-like"/>
    <property type="match status" value="1"/>
</dbReference>
<dbReference type="InterPro" id="IPR041492">
    <property type="entry name" value="HAD_2"/>
</dbReference>
<dbReference type="Gene3D" id="1.10.150.240">
    <property type="entry name" value="Putative phosphatase, domain 2"/>
    <property type="match status" value="1"/>
</dbReference>
<evidence type="ECO:0000313" key="6">
    <source>
        <dbReference type="Proteomes" id="UP000663832"/>
    </source>
</evidence>
<dbReference type="CDD" id="cd07505">
    <property type="entry name" value="HAD_BPGM-like"/>
    <property type="match status" value="1"/>
</dbReference>
<dbReference type="GO" id="GO:0003824">
    <property type="term" value="F:catalytic activity"/>
    <property type="evidence" value="ECO:0007669"/>
    <property type="project" value="UniProtKB-ARBA"/>
</dbReference>
<keyword evidence="2" id="KW-0479">Metal-binding</keyword>
<gene>
    <name evidence="5" type="ORF">QVE165_LOCUS7166</name>
</gene>
<proteinExistence type="predicted"/>
<dbReference type="PANTHER" id="PTHR46193">
    <property type="entry name" value="6-PHOSPHOGLUCONATE PHOSPHATASE"/>
    <property type="match status" value="1"/>
</dbReference>
<keyword evidence="6" id="KW-1185">Reference proteome</keyword>
<dbReference type="Gene3D" id="3.40.50.1000">
    <property type="entry name" value="HAD superfamily/HAD-like"/>
    <property type="match status" value="1"/>
</dbReference>
<dbReference type="InterPro" id="IPR036412">
    <property type="entry name" value="HAD-like_sf"/>
</dbReference>
<dbReference type="Proteomes" id="UP000663832">
    <property type="component" value="Unassembled WGS sequence"/>
</dbReference>
<dbReference type="InterPro" id="IPR023214">
    <property type="entry name" value="HAD_sf"/>
</dbReference>
<evidence type="ECO:0000256" key="4">
    <source>
        <dbReference type="ARBA" id="ARBA00023277"/>
    </source>
</evidence>
<accession>A0A813WLJ2</accession>
<keyword evidence="3" id="KW-0460">Magnesium</keyword>
<comment type="cofactor">
    <cofactor evidence="1">
        <name>Mg(2+)</name>
        <dbReference type="ChEBI" id="CHEBI:18420"/>
    </cofactor>
</comment>
<dbReference type="Pfam" id="PF13419">
    <property type="entry name" value="HAD_2"/>
    <property type="match status" value="1"/>
</dbReference>
<dbReference type="EMBL" id="CAJNOM010000030">
    <property type="protein sequence ID" value="CAF0857199.1"/>
    <property type="molecule type" value="Genomic_DNA"/>
</dbReference>
<name>A0A813WLJ2_9BILA</name>
<dbReference type="SFLD" id="SFLDG01129">
    <property type="entry name" value="C1.5:_HAD__Beta-PGM__Phosphata"/>
    <property type="match status" value="1"/>
</dbReference>
<dbReference type="InterPro" id="IPR023198">
    <property type="entry name" value="PGP-like_dom2"/>
</dbReference>
<dbReference type="AlphaFoldDB" id="A0A813WLJ2"/>
<dbReference type="PANTHER" id="PTHR46193:SF18">
    <property type="entry name" value="HEXITOL PHOSPHATASE B"/>
    <property type="match status" value="1"/>
</dbReference>
<dbReference type="PRINTS" id="PR00413">
    <property type="entry name" value="HADHALOGNASE"/>
</dbReference>
<dbReference type="OrthoDB" id="40579at2759"/>
<organism evidence="5 6">
    <name type="scientific">Adineta steineri</name>
    <dbReference type="NCBI Taxonomy" id="433720"/>
    <lineage>
        <taxon>Eukaryota</taxon>
        <taxon>Metazoa</taxon>
        <taxon>Spiralia</taxon>
        <taxon>Gnathifera</taxon>
        <taxon>Rotifera</taxon>
        <taxon>Eurotatoria</taxon>
        <taxon>Bdelloidea</taxon>
        <taxon>Adinetida</taxon>
        <taxon>Adinetidae</taxon>
        <taxon>Adineta</taxon>
    </lineage>
</organism>
<dbReference type="NCBIfam" id="TIGR01509">
    <property type="entry name" value="HAD-SF-IA-v3"/>
    <property type="match status" value="1"/>
</dbReference>
<reference evidence="5" key="1">
    <citation type="submission" date="2021-02" db="EMBL/GenBank/DDBJ databases">
        <authorList>
            <person name="Nowell W R."/>
        </authorList>
    </citation>
    <scope>NUCLEOTIDE SEQUENCE</scope>
</reference>
<evidence type="ECO:0000313" key="5">
    <source>
        <dbReference type="EMBL" id="CAF0857199.1"/>
    </source>
</evidence>
<sequence length="225" mass="25729">MYGILFDLDGTLVDSDPIHFEAWQKILSEINVNEPLIDREFFDKHISGRLNADITREFFPELSEEEQEKMATKKELLFRQLAKEKLQPTRGLDKILKYIEQNRSKLKIGLATNAPRLIVDFELGVVNLDEKKFFDAALIAEEFGIGKPKPDIYLELARRLNVDKNSCIIFEDSISGVQAGVAANIKTIGVLTSAKKETLEKLGTWRTVKDFQEIDLDEIWNAIEN</sequence>
<comment type="caution">
    <text evidence="5">The sequence shown here is derived from an EMBL/GenBank/DDBJ whole genome shotgun (WGS) entry which is preliminary data.</text>
</comment>
<evidence type="ECO:0000256" key="2">
    <source>
        <dbReference type="ARBA" id="ARBA00022723"/>
    </source>
</evidence>
<dbReference type="InterPro" id="IPR051600">
    <property type="entry name" value="Beta-PGM-like"/>
</dbReference>
<dbReference type="InterPro" id="IPR006439">
    <property type="entry name" value="HAD-SF_hydro_IA"/>
</dbReference>
<dbReference type="GO" id="GO:0046872">
    <property type="term" value="F:metal ion binding"/>
    <property type="evidence" value="ECO:0007669"/>
    <property type="project" value="UniProtKB-KW"/>
</dbReference>
<protein>
    <recommendedName>
        <fullName evidence="7">HAD family phosphatase</fullName>
    </recommendedName>
</protein>
<keyword evidence="4" id="KW-0119">Carbohydrate metabolism</keyword>
<evidence type="ECO:0000256" key="3">
    <source>
        <dbReference type="ARBA" id="ARBA00022842"/>
    </source>
</evidence>